<dbReference type="InterPro" id="IPR002052">
    <property type="entry name" value="DNA_methylase_N6_adenine_CS"/>
</dbReference>
<sequence length="389" mass="42959">MSANTSTSPTPQQIHWEENGVQHTARWRSEAGMPPPKRVVIADDRTNADVAYRLACEGTALLWRGDFQNARQLLQALARRADHKSKPAKKTKPAKAPATPTEAFHLHRQAQSQRARTLAMLLLPFEDGYTLPLRRAPDVQLACNEAYGRFEEPFVASLRELLGVIGAHEWRRTGVEIPALGARIHPYYGVFSPVRGEYVQLVAEAPLPQDTSLAFDIGVGTGVLSAVLAQRGIKRVIGTDQDPRALSCARENITRLELEQRIELKVADLFPEGRAPLIVCNPPWVPARPSSAIEHAVYDPESRMLRGFLSGLTDHLAPRGEGWLILSDLAEHLGLRPRAELLAWIETAGLKVVDRIDVRPTHPRAADASDPLHKARAAEVTSLWRLAAA</sequence>
<dbReference type="OrthoDB" id="267914at2"/>
<gene>
    <name evidence="2" type="primary">prmC_1</name>
    <name evidence="2" type="ORF">DUPY_05540</name>
</gene>
<keyword evidence="3" id="KW-1185">Reference proteome</keyword>
<dbReference type="InterPro" id="IPR029063">
    <property type="entry name" value="SAM-dependent_MTases_sf"/>
</dbReference>
<proteinExistence type="predicted"/>
<keyword evidence="2" id="KW-0489">Methyltransferase</keyword>
<keyword evidence="2" id="KW-0808">Transferase</keyword>
<dbReference type="PROSITE" id="PS00092">
    <property type="entry name" value="N6_MTASE"/>
    <property type="match status" value="1"/>
</dbReference>
<dbReference type="SUPFAM" id="SSF53335">
    <property type="entry name" value="S-adenosyl-L-methionine-dependent methyltransferases"/>
    <property type="match status" value="1"/>
</dbReference>
<evidence type="ECO:0000313" key="3">
    <source>
        <dbReference type="Proteomes" id="UP000175989"/>
    </source>
</evidence>
<dbReference type="Proteomes" id="UP000175989">
    <property type="component" value="Unassembled WGS sequence"/>
</dbReference>
<dbReference type="Gene3D" id="3.40.50.150">
    <property type="entry name" value="Vaccinia Virus protein VP39"/>
    <property type="match status" value="1"/>
</dbReference>
<reference evidence="3" key="1">
    <citation type="journal article" date="2016" name="Front. Microbiol.">
        <title>Molecular Keys to the Janthinobacterium and Duganella spp. Interaction with the Plant Pathogen Fusarium graminearum.</title>
        <authorList>
            <person name="Haack F.S."/>
            <person name="Poehlein A."/>
            <person name="Kroger C."/>
            <person name="Voigt C.A."/>
            <person name="Piepenbring M."/>
            <person name="Bode H.B."/>
            <person name="Daniel R."/>
            <person name="Schafer W."/>
            <person name="Streit W.R."/>
        </authorList>
    </citation>
    <scope>NUCLEOTIDE SEQUENCE [LARGE SCALE GENOMIC DNA]</scope>
    <source>
        <strain evidence="3">T54</strain>
    </source>
</reference>
<comment type="caution">
    <text evidence="2">The sequence shown here is derived from an EMBL/GenBank/DDBJ whole genome shotgun (WGS) entry which is preliminary data.</text>
</comment>
<dbReference type="PANTHER" id="PTHR18895">
    <property type="entry name" value="HEMK METHYLTRANSFERASE"/>
    <property type="match status" value="1"/>
</dbReference>
<dbReference type="InterPro" id="IPR050320">
    <property type="entry name" value="N5-glutamine_MTase"/>
</dbReference>
<dbReference type="GO" id="GO:0003676">
    <property type="term" value="F:nucleic acid binding"/>
    <property type="evidence" value="ECO:0007669"/>
    <property type="project" value="InterPro"/>
</dbReference>
<evidence type="ECO:0000313" key="2">
    <source>
        <dbReference type="EMBL" id="OFA08757.1"/>
    </source>
</evidence>
<dbReference type="CDD" id="cd02440">
    <property type="entry name" value="AdoMet_MTases"/>
    <property type="match status" value="1"/>
</dbReference>
<feature type="compositionally biased region" description="Basic residues" evidence="1">
    <location>
        <begin position="81"/>
        <end position="93"/>
    </location>
</feature>
<dbReference type="GO" id="GO:0102559">
    <property type="term" value="F:peptide chain release factor N(5)-glutamine methyltransferase activity"/>
    <property type="evidence" value="ECO:0007669"/>
    <property type="project" value="UniProtKB-EC"/>
</dbReference>
<dbReference type="Pfam" id="PF06325">
    <property type="entry name" value="PrmA"/>
    <property type="match status" value="1"/>
</dbReference>
<dbReference type="PATRIC" id="fig|762836.4.peg.588"/>
<dbReference type="EC" id="2.1.1.297" evidence="2"/>
<name>A0A1E7X6K7_9BURK</name>
<dbReference type="PANTHER" id="PTHR18895:SF74">
    <property type="entry name" value="MTRF1L RELEASE FACTOR GLUTAMINE METHYLTRANSFERASE"/>
    <property type="match status" value="1"/>
</dbReference>
<dbReference type="AlphaFoldDB" id="A0A1E7X6K7"/>
<dbReference type="EMBL" id="LROM01000040">
    <property type="protein sequence ID" value="OFA08757.1"/>
    <property type="molecule type" value="Genomic_DNA"/>
</dbReference>
<protein>
    <submittedName>
        <fullName evidence="2">Release factor glutamine methyltransferase</fullName>
        <ecNumber evidence="2">2.1.1.297</ecNumber>
    </submittedName>
</protein>
<accession>A0A1E7X6K7</accession>
<feature type="region of interest" description="Disordered" evidence="1">
    <location>
        <begin position="79"/>
        <end position="103"/>
    </location>
</feature>
<dbReference type="RefSeq" id="WP_070246187.1">
    <property type="nucleotide sequence ID" value="NZ_LROM01000040.1"/>
</dbReference>
<organism evidence="2 3">
    <name type="scientific">Duganella phyllosphaerae</name>
    <dbReference type="NCBI Taxonomy" id="762836"/>
    <lineage>
        <taxon>Bacteria</taxon>
        <taxon>Pseudomonadati</taxon>
        <taxon>Pseudomonadota</taxon>
        <taxon>Betaproteobacteria</taxon>
        <taxon>Burkholderiales</taxon>
        <taxon>Oxalobacteraceae</taxon>
        <taxon>Telluria group</taxon>
        <taxon>Duganella</taxon>
    </lineage>
</organism>
<dbReference type="GO" id="GO:0032259">
    <property type="term" value="P:methylation"/>
    <property type="evidence" value="ECO:0007669"/>
    <property type="project" value="UniProtKB-KW"/>
</dbReference>
<evidence type="ECO:0000256" key="1">
    <source>
        <dbReference type="SAM" id="MobiDB-lite"/>
    </source>
</evidence>